<dbReference type="Proteomes" id="UP000045285">
    <property type="component" value="Unassembled WGS sequence"/>
</dbReference>
<organism evidence="1 2">
    <name type="scientific">Mesorhizobium plurifarium</name>
    <dbReference type="NCBI Taxonomy" id="69974"/>
    <lineage>
        <taxon>Bacteria</taxon>
        <taxon>Pseudomonadati</taxon>
        <taxon>Pseudomonadota</taxon>
        <taxon>Alphaproteobacteria</taxon>
        <taxon>Hyphomicrobiales</taxon>
        <taxon>Phyllobacteriaceae</taxon>
        <taxon>Mesorhizobium</taxon>
    </lineage>
</organism>
<evidence type="ECO:0000313" key="2">
    <source>
        <dbReference type="Proteomes" id="UP000045285"/>
    </source>
</evidence>
<sequence>MSDFRPTREMLDAVAEWHQRRPEERLRRALVPLLRDRFDLTPTQAVQVICQSHVEGGRA</sequence>
<evidence type="ECO:0000313" key="1">
    <source>
        <dbReference type="EMBL" id="CDX22103.1"/>
    </source>
</evidence>
<reference evidence="2" key="1">
    <citation type="submission" date="2014-08" db="EMBL/GenBank/DDBJ databases">
        <authorList>
            <person name="Moulin L."/>
        </authorList>
    </citation>
    <scope>NUCLEOTIDE SEQUENCE [LARGE SCALE GENOMIC DNA]</scope>
</reference>
<protein>
    <submittedName>
        <fullName evidence="1">Uncharacterized protein</fullName>
    </submittedName>
</protein>
<keyword evidence="2" id="KW-1185">Reference proteome</keyword>
<gene>
    <name evidence="1" type="ORF">MPL3356_390144</name>
</gene>
<name>A0A090E588_MESPL</name>
<accession>A0A090E588</accession>
<proteinExistence type="predicted"/>
<dbReference type="AlphaFoldDB" id="A0A090E588"/>
<dbReference type="EMBL" id="CCMZ01000033">
    <property type="protein sequence ID" value="CDX22103.1"/>
    <property type="molecule type" value="Genomic_DNA"/>
</dbReference>